<keyword evidence="1" id="KW-0964">Secreted</keyword>
<evidence type="ECO:0000259" key="3">
    <source>
        <dbReference type="PROSITE" id="PS50842"/>
    </source>
</evidence>
<keyword evidence="5" id="KW-1185">Reference proteome</keyword>
<proteinExistence type="inferred from homology"/>
<evidence type="ECO:0000256" key="2">
    <source>
        <dbReference type="SAM" id="MobiDB-lite"/>
    </source>
</evidence>
<dbReference type="PROSITE" id="PS50842">
    <property type="entry name" value="EXPANSIN_EG45"/>
    <property type="match status" value="1"/>
</dbReference>
<sequence length="163" mass="17132">MGANFLKMYILAQAFCSCTAYTRRVFDQGNGLDTTALSVALFDEGRSCGGCYEVPYHGSVYCKPGAVPVAVTATNLCPANYSKPNENWCKPICSSASSPTSTWRSQPMLPPVSAPLRKDLTPTKGPGSAIPVQYRRSPCAKRGRVTGGGGSPRSCSTSPGPGT</sequence>
<reference evidence="4 5" key="1">
    <citation type="submission" date="2016-09" db="EMBL/GenBank/DDBJ databases">
        <title>The draft genome of Dichanthelium oligosanthes: A C3 panicoid grass species.</title>
        <authorList>
            <person name="Studer A.J."/>
            <person name="Schnable J.C."/>
            <person name="Brutnell T.P."/>
        </authorList>
    </citation>
    <scope>NUCLEOTIDE SEQUENCE [LARGE SCALE GENOMIC DNA]</scope>
    <source>
        <strain evidence="5">cv. Kellogg 1175</strain>
        <tissue evidence="4">Leaf</tissue>
    </source>
</reference>
<dbReference type="SUPFAM" id="SSF50685">
    <property type="entry name" value="Barwin-like endoglucanases"/>
    <property type="match status" value="1"/>
</dbReference>
<dbReference type="Proteomes" id="UP000095767">
    <property type="component" value="Unassembled WGS sequence"/>
</dbReference>
<dbReference type="PRINTS" id="PR01226">
    <property type="entry name" value="EXPANSIN"/>
</dbReference>
<comment type="similarity">
    <text evidence="1">Belongs to the expansin family. Expansin A subfamily.</text>
</comment>
<dbReference type="PROSITE" id="PS51257">
    <property type="entry name" value="PROKAR_LIPOPROTEIN"/>
    <property type="match status" value="1"/>
</dbReference>
<keyword evidence="1" id="KW-0134">Cell wall</keyword>
<evidence type="ECO:0000313" key="4">
    <source>
        <dbReference type="EMBL" id="OEL27445.1"/>
    </source>
</evidence>
<feature type="chain" id="PRO_5015217881" description="Expansin" evidence="1">
    <location>
        <begin position="21"/>
        <end position="163"/>
    </location>
</feature>
<dbReference type="Gene3D" id="2.40.40.10">
    <property type="entry name" value="RlpA-like domain"/>
    <property type="match status" value="1"/>
</dbReference>
<feature type="domain" description="Expansin-like EG45" evidence="3">
    <location>
        <begin position="13"/>
        <end position="144"/>
    </location>
</feature>
<keyword evidence="1" id="KW-0961">Cell wall biogenesis/degradation</keyword>
<dbReference type="InterPro" id="IPR002963">
    <property type="entry name" value="Expansin"/>
</dbReference>
<dbReference type="GO" id="GO:0009664">
    <property type="term" value="P:plant-type cell wall organization"/>
    <property type="evidence" value="ECO:0007669"/>
    <property type="project" value="InterPro"/>
</dbReference>
<dbReference type="STRING" id="888268.A0A1E5VQN7"/>
<comment type="function">
    <text evidence="1">Causes loosening and extension of plant cell walls by disrupting non-covalent bonding between cellulose microfibrils and matrix glucans. No enzymatic activity has been found.</text>
</comment>
<feature type="signal peptide" evidence="1">
    <location>
        <begin position="1"/>
        <end position="20"/>
    </location>
</feature>
<dbReference type="SMART" id="SM00837">
    <property type="entry name" value="DPBB_1"/>
    <property type="match status" value="1"/>
</dbReference>
<organism evidence="4 5">
    <name type="scientific">Dichanthelium oligosanthes</name>
    <dbReference type="NCBI Taxonomy" id="888268"/>
    <lineage>
        <taxon>Eukaryota</taxon>
        <taxon>Viridiplantae</taxon>
        <taxon>Streptophyta</taxon>
        <taxon>Embryophyta</taxon>
        <taxon>Tracheophyta</taxon>
        <taxon>Spermatophyta</taxon>
        <taxon>Magnoliopsida</taxon>
        <taxon>Liliopsida</taxon>
        <taxon>Poales</taxon>
        <taxon>Poaceae</taxon>
        <taxon>PACMAD clade</taxon>
        <taxon>Panicoideae</taxon>
        <taxon>Panicodae</taxon>
        <taxon>Paniceae</taxon>
        <taxon>Dichantheliinae</taxon>
        <taxon>Dichanthelium</taxon>
    </lineage>
</organism>
<dbReference type="InterPro" id="IPR036908">
    <property type="entry name" value="RlpA-like_sf"/>
</dbReference>
<keyword evidence="1" id="KW-0732">Signal</keyword>
<evidence type="ECO:0000313" key="5">
    <source>
        <dbReference type="Proteomes" id="UP000095767"/>
    </source>
</evidence>
<dbReference type="InterPro" id="IPR007112">
    <property type="entry name" value="Expansin/allergen_DPBB_dom"/>
</dbReference>
<dbReference type="GO" id="GO:0016020">
    <property type="term" value="C:membrane"/>
    <property type="evidence" value="ECO:0007669"/>
    <property type="project" value="UniProtKB-SubCell"/>
</dbReference>
<accession>A0A1E5VQN7</accession>
<protein>
    <recommendedName>
        <fullName evidence="1">Expansin</fullName>
    </recommendedName>
</protein>
<gene>
    <name evidence="4" type="ORF">BAE44_0011535</name>
</gene>
<dbReference type="AlphaFoldDB" id="A0A1E5VQN7"/>
<dbReference type="EMBL" id="LWDX02032502">
    <property type="protein sequence ID" value="OEL27445.1"/>
    <property type="molecule type" value="Genomic_DNA"/>
</dbReference>
<name>A0A1E5VQN7_9POAL</name>
<feature type="compositionally biased region" description="Polar residues" evidence="2">
    <location>
        <begin position="153"/>
        <end position="163"/>
    </location>
</feature>
<evidence type="ECO:0000256" key="1">
    <source>
        <dbReference type="RuleBase" id="RU365023"/>
    </source>
</evidence>
<feature type="region of interest" description="Disordered" evidence="2">
    <location>
        <begin position="98"/>
        <end position="163"/>
    </location>
</feature>
<dbReference type="PANTHER" id="PTHR31867">
    <property type="entry name" value="EXPANSIN-A15"/>
    <property type="match status" value="1"/>
</dbReference>
<comment type="subcellular location">
    <subcellularLocation>
        <location evidence="1">Secreted</location>
        <location evidence="1">Cell wall</location>
    </subcellularLocation>
    <subcellularLocation>
        <location evidence="1">Membrane</location>
        <topology evidence="1">Peripheral membrane protein</topology>
    </subcellularLocation>
</comment>
<comment type="caution">
    <text evidence="4">The sequence shown here is derived from an EMBL/GenBank/DDBJ whole genome shotgun (WGS) entry which is preliminary data.</text>
</comment>